<keyword evidence="4" id="KW-1185">Reference proteome</keyword>
<dbReference type="InterPro" id="IPR006668">
    <property type="entry name" value="Mg_transptr_MgtE_intracell_dom"/>
</dbReference>
<feature type="domain" description="Magnesium transporter MgtE intracellular" evidence="2">
    <location>
        <begin position="128"/>
        <end position="178"/>
    </location>
</feature>
<accession>A0A7G6E115</accession>
<dbReference type="SUPFAM" id="SSF158791">
    <property type="entry name" value="MgtE N-terminal domain-like"/>
    <property type="match status" value="1"/>
</dbReference>
<evidence type="ECO:0000313" key="4">
    <source>
        <dbReference type="Proteomes" id="UP000515847"/>
    </source>
</evidence>
<dbReference type="AlphaFoldDB" id="A0A7G6E115"/>
<keyword evidence="1" id="KW-0175">Coiled coil</keyword>
<evidence type="ECO:0000256" key="1">
    <source>
        <dbReference type="SAM" id="Coils"/>
    </source>
</evidence>
<feature type="coiled-coil region" evidence="1">
    <location>
        <begin position="61"/>
        <end position="102"/>
    </location>
</feature>
<name>A0A7G6E115_THEFR</name>
<organism evidence="3 4">
    <name type="scientific">Thermanaerosceptrum fracticalcis</name>
    <dbReference type="NCBI Taxonomy" id="1712410"/>
    <lineage>
        <taxon>Bacteria</taxon>
        <taxon>Bacillati</taxon>
        <taxon>Bacillota</taxon>
        <taxon>Clostridia</taxon>
        <taxon>Eubacteriales</taxon>
        <taxon>Peptococcaceae</taxon>
        <taxon>Thermanaerosceptrum</taxon>
    </lineage>
</organism>
<dbReference type="KEGG" id="tfr:BR63_05245"/>
<dbReference type="Proteomes" id="UP000515847">
    <property type="component" value="Chromosome"/>
</dbReference>
<dbReference type="Gene3D" id="1.25.60.10">
    <property type="entry name" value="MgtE N-terminal domain-like"/>
    <property type="match status" value="1"/>
</dbReference>
<dbReference type="Pfam" id="PF03448">
    <property type="entry name" value="MgtE_N"/>
    <property type="match status" value="1"/>
</dbReference>
<sequence>MQGQQSISLKLIILCLIAIVLGGLWAADKAGLIDLRIALQKIPVLSKYAKEPAPVPKIPVISPIEQENQKLRSDLKDFEAKMMALESEKTKMLEQIYQLQQEVTSLRAYKENNEKKAIHAKQLALYYSEMKPEAIVKVMENLDDDTVITILPLLNKEQTGKILALMEPQRAARITQLLLGNQ</sequence>
<protein>
    <recommendedName>
        <fullName evidence="2">Magnesium transporter MgtE intracellular domain-containing protein</fullName>
    </recommendedName>
</protein>
<reference evidence="3 4" key="1">
    <citation type="journal article" date="2019" name="Front. Microbiol.">
        <title>Thermoanaerosceptrum fracticalcis gen. nov. sp. nov., a Novel Fumarate-Fermenting Microorganism From a Deep Fractured Carbonate Aquifer of the US Great Basin.</title>
        <authorList>
            <person name="Hamilton-Brehm S.D."/>
            <person name="Stewart L.E."/>
            <person name="Zavarin M."/>
            <person name="Caldwell M."/>
            <person name="Lawson P.A."/>
            <person name="Onstott T.C."/>
            <person name="Grzymski J."/>
            <person name="Neveux I."/>
            <person name="Lollar B.S."/>
            <person name="Russell C.E."/>
            <person name="Moser D.P."/>
        </authorList>
    </citation>
    <scope>NUCLEOTIDE SEQUENCE [LARGE SCALE GENOMIC DNA]</scope>
    <source>
        <strain evidence="3 4">DRI-13</strain>
    </source>
</reference>
<dbReference type="OrthoDB" id="2080830at2"/>
<dbReference type="InterPro" id="IPR038076">
    <property type="entry name" value="MgtE_N_sf"/>
</dbReference>
<gene>
    <name evidence="3" type="ORF">BR63_05245</name>
</gene>
<evidence type="ECO:0000313" key="3">
    <source>
        <dbReference type="EMBL" id="QNB45769.1"/>
    </source>
</evidence>
<dbReference type="RefSeq" id="WP_051965359.1">
    <property type="nucleotide sequence ID" value="NZ_CP045798.1"/>
</dbReference>
<proteinExistence type="predicted"/>
<dbReference type="EMBL" id="CP045798">
    <property type="protein sequence ID" value="QNB45769.1"/>
    <property type="molecule type" value="Genomic_DNA"/>
</dbReference>
<evidence type="ECO:0000259" key="2">
    <source>
        <dbReference type="Pfam" id="PF03448"/>
    </source>
</evidence>